<dbReference type="Gramene" id="ERN12046">
    <property type="protein sequence ID" value="ERN12046"/>
    <property type="gene ID" value="AMTR_s00035p00086820"/>
</dbReference>
<evidence type="ECO:0000313" key="3">
    <source>
        <dbReference type="Proteomes" id="UP000017836"/>
    </source>
</evidence>
<sequence>MGLQVCCGHAPNKGEETMTGPQVCSTSTSSKGGIVRKSQKETRPSVLQLRDFTCFENEREKRLWAKVGACGLQDRLAG</sequence>
<name>W1PWB4_AMBTC</name>
<dbReference type="Proteomes" id="UP000017836">
    <property type="component" value="Unassembled WGS sequence"/>
</dbReference>
<dbReference type="HOGENOM" id="CLU_2625255_0_0_1"/>
<feature type="region of interest" description="Disordered" evidence="1">
    <location>
        <begin position="11"/>
        <end position="40"/>
    </location>
</feature>
<reference evidence="3" key="1">
    <citation type="journal article" date="2013" name="Science">
        <title>The Amborella genome and the evolution of flowering plants.</title>
        <authorList>
            <consortium name="Amborella Genome Project"/>
        </authorList>
    </citation>
    <scope>NUCLEOTIDE SEQUENCE [LARGE SCALE GENOMIC DNA]</scope>
</reference>
<proteinExistence type="predicted"/>
<feature type="compositionally biased region" description="Polar residues" evidence="1">
    <location>
        <begin position="19"/>
        <end position="31"/>
    </location>
</feature>
<protein>
    <submittedName>
        <fullName evidence="2">Uncharacterized protein</fullName>
    </submittedName>
</protein>
<evidence type="ECO:0000256" key="1">
    <source>
        <dbReference type="SAM" id="MobiDB-lite"/>
    </source>
</evidence>
<dbReference type="EMBL" id="KI392639">
    <property type="protein sequence ID" value="ERN12046.1"/>
    <property type="molecule type" value="Genomic_DNA"/>
</dbReference>
<organism evidence="2 3">
    <name type="scientific">Amborella trichopoda</name>
    <dbReference type="NCBI Taxonomy" id="13333"/>
    <lineage>
        <taxon>Eukaryota</taxon>
        <taxon>Viridiplantae</taxon>
        <taxon>Streptophyta</taxon>
        <taxon>Embryophyta</taxon>
        <taxon>Tracheophyta</taxon>
        <taxon>Spermatophyta</taxon>
        <taxon>Magnoliopsida</taxon>
        <taxon>Amborellales</taxon>
        <taxon>Amborellaceae</taxon>
        <taxon>Amborella</taxon>
    </lineage>
</organism>
<accession>W1PWB4</accession>
<dbReference type="AlphaFoldDB" id="W1PWB4"/>
<gene>
    <name evidence="2" type="ORF">AMTR_s00035p00086820</name>
</gene>
<evidence type="ECO:0000313" key="2">
    <source>
        <dbReference type="EMBL" id="ERN12046.1"/>
    </source>
</evidence>
<keyword evidence="3" id="KW-1185">Reference proteome</keyword>